<dbReference type="InterPro" id="IPR006485">
    <property type="entry name" value="Phage-like_holin"/>
</dbReference>
<dbReference type="NCBIfam" id="TIGR01598">
    <property type="entry name" value="holin_phiLC3"/>
    <property type="match status" value="1"/>
</dbReference>
<sequence length="87" mass="9684">MKVNWKVRMKSKVFWVSVIPLILVLAQQLLGWFGVTIPVDTINKQALDFVNSVFLLLGVLGVVNDPTTQGTSDSELVLNKNKKGEDE</sequence>
<accession>A0A687L4V5</accession>
<dbReference type="AlphaFoldDB" id="A0A687L4V5"/>
<dbReference type="EMBL" id="AANPAU010000007">
    <property type="protein sequence ID" value="EDP8514573.1"/>
    <property type="molecule type" value="Genomic_DNA"/>
</dbReference>
<reference evidence="2 6" key="1">
    <citation type="journal article" date="2018" name="Genome Biol.">
        <title>SKESA: strategic k-mer extension for scrupulous assemblies.</title>
        <authorList>
            <person name="Souvorov A."/>
            <person name="Agarwala R."/>
            <person name="Lipman D.J."/>
        </authorList>
    </citation>
    <scope>NUCLEOTIDE SEQUENCE [LARGE SCALE GENOMIC DNA]</scope>
    <source>
        <strain evidence="3">CFIAFB20170037</strain>
        <strain evidence="2 6">CFIAFB20170045</strain>
    </source>
</reference>
<dbReference type="Proteomes" id="UP000193519">
    <property type="component" value="Chromosome"/>
</dbReference>
<evidence type="ECO:0000313" key="5">
    <source>
        <dbReference type="Proteomes" id="UP000478704"/>
    </source>
</evidence>
<reference evidence="4" key="4">
    <citation type="submission" date="2022-06" db="EMBL/GenBank/DDBJ databases">
        <title>Complete genomes of Listeria monocytogenes strains L58-55 and 6179.</title>
        <authorList>
            <person name="Schmitz-Esser S."/>
            <person name="Tibbs-Cortes B.W."/>
        </authorList>
    </citation>
    <scope>NUCLEOTIDE SEQUENCE</scope>
    <source>
        <strain evidence="4">L58-55</strain>
    </source>
</reference>
<evidence type="ECO:0000313" key="4">
    <source>
        <dbReference type="EMBL" id="UUJ78792.1"/>
    </source>
</evidence>
<organism evidence="1 5">
    <name type="scientific">Listeria monocytogenes</name>
    <dbReference type="NCBI Taxonomy" id="1639"/>
    <lineage>
        <taxon>Bacteria</taxon>
        <taxon>Bacillati</taxon>
        <taxon>Bacillota</taxon>
        <taxon>Bacilli</taxon>
        <taxon>Bacillales</taxon>
        <taxon>Listeriaceae</taxon>
        <taxon>Listeria</taxon>
    </lineage>
</organism>
<dbReference type="EMBL" id="CP098507">
    <property type="protein sequence ID" value="UUJ78792.1"/>
    <property type="molecule type" value="Genomic_DNA"/>
</dbReference>
<evidence type="ECO:0000313" key="3">
    <source>
        <dbReference type="EMBL" id="HAC0276544.1"/>
    </source>
</evidence>
<evidence type="ECO:0000313" key="1">
    <source>
        <dbReference type="EMBL" id="EDP8514573.1"/>
    </source>
</evidence>
<protein>
    <submittedName>
        <fullName evidence="1">Phage holin</fullName>
    </submittedName>
</protein>
<dbReference type="Pfam" id="PF04531">
    <property type="entry name" value="Phage_holin_1"/>
    <property type="match status" value="1"/>
</dbReference>
<evidence type="ECO:0000313" key="6">
    <source>
        <dbReference type="Proteomes" id="UP000841146"/>
    </source>
</evidence>
<dbReference type="Proteomes" id="UP000478704">
    <property type="component" value="Unassembled WGS sequence"/>
</dbReference>
<dbReference type="Proteomes" id="UP000842809">
    <property type="component" value="Unassembled WGS sequence"/>
</dbReference>
<dbReference type="RefSeq" id="WP_031659994.1">
    <property type="nucleotide sequence ID" value="NZ_CP090052.1"/>
</dbReference>
<dbReference type="EMBL" id="DAAJCS010000015">
    <property type="protein sequence ID" value="HAC0014320.1"/>
    <property type="molecule type" value="Genomic_DNA"/>
</dbReference>
<proteinExistence type="predicted"/>
<reference evidence="2" key="2">
    <citation type="submission" date="2020-01" db="EMBL/GenBank/DDBJ databases">
        <authorList>
            <consortium name="NCBI Pathogen Detection Project"/>
        </authorList>
    </citation>
    <scope>NUCLEOTIDE SEQUENCE</scope>
    <source>
        <strain evidence="3">CFIAFB20170037</strain>
        <strain evidence="2">CFIAFB20170045</strain>
    </source>
</reference>
<evidence type="ECO:0000313" key="2">
    <source>
        <dbReference type="EMBL" id="HAC0014320.1"/>
    </source>
</evidence>
<gene>
    <name evidence="4" type="ORF">BES38_10515</name>
    <name evidence="1" type="ORF">G3O21_001999</name>
    <name evidence="2" type="ORF">GYX23_15150</name>
    <name evidence="3" type="ORF">GYY14_14355</name>
</gene>
<dbReference type="Proteomes" id="UP000841146">
    <property type="component" value="Unassembled WGS sequence"/>
</dbReference>
<reference evidence="1 5" key="3">
    <citation type="submission" date="2020-02" db="EMBL/GenBank/DDBJ databases">
        <authorList>
            <consortium name="GenomeTrakr: Next Generation Sequencing Network for Food Pathogen Tracability"/>
        </authorList>
    </citation>
    <scope>NUCLEOTIDE SEQUENCE [LARGE SCALE GENOMIC DNA]</scope>
    <source>
        <strain evidence="1">FDA00015054</strain>
        <strain evidence="5">FDA1090798-S029-001</strain>
    </source>
</reference>
<name>A0A687L4V5_LISMN</name>
<dbReference type="EMBL" id="DAAJFY010000014">
    <property type="protein sequence ID" value="HAC0276544.1"/>
    <property type="molecule type" value="Genomic_DNA"/>
</dbReference>